<evidence type="ECO:0000256" key="8">
    <source>
        <dbReference type="ARBA" id="ARBA00022833"/>
    </source>
</evidence>
<dbReference type="InterPro" id="IPR012319">
    <property type="entry name" value="FPG_cat"/>
</dbReference>
<comment type="cofactor">
    <cofactor evidence="1">
        <name>Zn(2+)</name>
        <dbReference type="ChEBI" id="CHEBI:29105"/>
    </cofactor>
</comment>
<keyword evidence="11" id="KW-0456">Lyase</keyword>
<dbReference type="InterPro" id="IPR010663">
    <property type="entry name" value="Znf_FPG/IleRS"/>
</dbReference>
<dbReference type="InterPro" id="IPR000214">
    <property type="entry name" value="Znf_DNA_glyclase/AP_lyase"/>
</dbReference>
<reference evidence="19 20" key="1">
    <citation type="submission" date="2020-04" db="EMBL/GenBank/DDBJ databases">
        <title>Phylogenetic Diversity and Antibacterial Activity against Ralstonia solanacearum of Endophytic Actinomycete Isolated from Moss.</title>
        <authorList>
            <person name="Zhuang X."/>
        </authorList>
    </citation>
    <scope>NUCLEOTIDE SEQUENCE [LARGE SCALE GENOMIC DNA]</scope>
    <source>
        <strain evidence="19 20">LD120</strain>
    </source>
</reference>
<dbReference type="Gene3D" id="3.20.190.10">
    <property type="entry name" value="MutM-like, N-terminal"/>
    <property type="match status" value="1"/>
</dbReference>
<dbReference type="EC" id="4.2.99.18" evidence="3"/>
<protein>
    <recommendedName>
        <fullName evidence="3">DNA-(apurinic or apyrimidinic site) lyase</fullName>
        <ecNumber evidence="3">4.2.99.18</ecNumber>
    </recommendedName>
</protein>
<keyword evidence="20" id="KW-1185">Reference proteome</keyword>
<evidence type="ECO:0000256" key="13">
    <source>
        <dbReference type="ARBA" id="ARBA00023295"/>
    </source>
</evidence>
<dbReference type="EMBL" id="JAAWWP010000008">
    <property type="protein sequence ID" value="NKI42546.1"/>
    <property type="molecule type" value="Genomic_DNA"/>
</dbReference>
<keyword evidence="7" id="KW-0378">Hydrolase</keyword>
<comment type="caution">
    <text evidence="19">The sequence shown here is derived from an EMBL/GenBank/DDBJ whole genome shotgun (WGS) entry which is preliminary data.</text>
</comment>
<dbReference type="InterPro" id="IPR010979">
    <property type="entry name" value="Ribosomal_uS13-like_H2TH"/>
</dbReference>
<evidence type="ECO:0000256" key="1">
    <source>
        <dbReference type="ARBA" id="ARBA00001947"/>
    </source>
</evidence>
<dbReference type="SUPFAM" id="SSF81624">
    <property type="entry name" value="N-terminal domain of MutM-like DNA repair proteins"/>
    <property type="match status" value="1"/>
</dbReference>
<keyword evidence="5" id="KW-0227">DNA damage</keyword>
<dbReference type="SUPFAM" id="SSF57716">
    <property type="entry name" value="Glucocorticoid receptor-like (DNA-binding domain)"/>
    <property type="match status" value="1"/>
</dbReference>
<keyword evidence="6 15" id="KW-0863">Zinc-finger</keyword>
<dbReference type="PROSITE" id="PS51068">
    <property type="entry name" value="FPG_CAT"/>
    <property type="match status" value="1"/>
</dbReference>
<keyword evidence="12" id="KW-0511">Multifunctional enzyme</keyword>
<evidence type="ECO:0000256" key="15">
    <source>
        <dbReference type="PROSITE-ProRule" id="PRU00391"/>
    </source>
</evidence>
<evidence type="ECO:0000313" key="20">
    <source>
        <dbReference type="Proteomes" id="UP000772196"/>
    </source>
</evidence>
<evidence type="ECO:0000256" key="16">
    <source>
        <dbReference type="SAM" id="MobiDB-lite"/>
    </source>
</evidence>
<keyword evidence="8" id="KW-0862">Zinc</keyword>
<dbReference type="Pfam" id="PF06827">
    <property type="entry name" value="zf-FPG_IleRS"/>
    <property type="match status" value="1"/>
</dbReference>
<dbReference type="Proteomes" id="UP000772196">
    <property type="component" value="Unassembled WGS sequence"/>
</dbReference>
<evidence type="ECO:0000259" key="17">
    <source>
        <dbReference type="PROSITE" id="PS51066"/>
    </source>
</evidence>
<sequence length="314" mass="34102">MPEGHTIHRLAEDHNARFQGRELRVTSPQGTFAQSAALLDGREFTGAEAHGKHLFLHFGGAGHVHIHLGLFGKVAFGALPAPPPADTVRLRLAGGGSYVDLRGPATCALITEDEKRAVHERLGPDPLRPGDDPAAAYRRISRSRTTLAALLMDQKVVAGVGNVYRAEVLFRHGIDPYRPGRDLGPEEWRALWDDLVELMREGVRNNRIDTVRPEHLPEAMGRPPRVDDHGGEVYVYRRANQPCHICGTEVRTAPLAARNLFWCPRCQPATGAATAAGVRSRAAAKAPSASRRRATPAPGNPAPARAPGRPRPAR</sequence>
<keyword evidence="13" id="KW-0326">Glycosidase</keyword>
<evidence type="ECO:0000256" key="2">
    <source>
        <dbReference type="ARBA" id="ARBA00009409"/>
    </source>
</evidence>
<dbReference type="CDD" id="cd08970">
    <property type="entry name" value="AcNei1_N"/>
    <property type="match status" value="1"/>
</dbReference>
<accession>A0ABX1H2G2</accession>
<name>A0ABX1H2G2_9ACTN</name>
<dbReference type="Gene3D" id="1.10.8.50">
    <property type="match status" value="1"/>
</dbReference>
<feature type="domain" description="FPG-type" evidence="17">
    <location>
        <begin position="234"/>
        <end position="268"/>
    </location>
</feature>
<dbReference type="Pfam" id="PF01149">
    <property type="entry name" value="Fapy_DNA_glyco"/>
    <property type="match status" value="1"/>
</dbReference>
<keyword evidence="4" id="KW-0479">Metal-binding</keyword>
<dbReference type="PROSITE" id="PS01242">
    <property type="entry name" value="ZF_FPG_1"/>
    <property type="match status" value="1"/>
</dbReference>
<evidence type="ECO:0000256" key="12">
    <source>
        <dbReference type="ARBA" id="ARBA00023268"/>
    </source>
</evidence>
<feature type="compositionally biased region" description="Low complexity" evidence="16">
    <location>
        <begin position="273"/>
        <end position="289"/>
    </location>
</feature>
<evidence type="ECO:0000259" key="18">
    <source>
        <dbReference type="PROSITE" id="PS51068"/>
    </source>
</evidence>
<evidence type="ECO:0000256" key="14">
    <source>
        <dbReference type="ARBA" id="ARBA00044632"/>
    </source>
</evidence>
<comment type="similarity">
    <text evidence="2">Belongs to the FPG family.</text>
</comment>
<gene>
    <name evidence="19" type="ORF">HFV08_15155</name>
</gene>
<dbReference type="SMART" id="SM00898">
    <property type="entry name" value="Fapy_DNA_glyco"/>
    <property type="match status" value="1"/>
</dbReference>
<dbReference type="PROSITE" id="PS51066">
    <property type="entry name" value="ZF_FPG_2"/>
    <property type="match status" value="1"/>
</dbReference>
<comment type="catalytic activity">
    <reaction evidence="14">
        <text>2'-deoxyribonucleotide-(2'-deoxyribose 5'-phosphate)-2'-deoxyribonucleotide-DNA = a 3'-end 2'-deoxyribonucleotide-(2,3-dehydro-2,3-deoxyribose 5'-phosphate)-DNA + a 5'-end 5'-phospho-2'-deoxyribonucleoside-DNA + H(+)</text>
        <dbReference type="Rhea" id="RHEA:66592"/>
        <dbReference type="Rhea" id="RHEA-COMP:13180"/>
        <dbReference type="Rhea" id="RHEA-COMP:16897"/>
        <dbReference type="Rhea" id="RHEA-COMP:17067"/>
        <dbReference type="ChEBI" id="CHEBI:15378"/>
        <dbReference type="ChEBI" id="CHEBI:136412"/>
        <dbReference type="ChEBI" id="CHEBI:157695"/>
        <dbReference type="ChEBI" id="CHEBI:167181"/>
        <dbReference type="EC" id="4.2.99.18"/>
    </reaction>
</comment>
<dbReference type="SUPFAM" id="SSF46946">
    <property type="entry name" value="S13-like H2TH domain"/>
    <property type="match status" value="1"/>
</dbReference>
<evidence type="ECO:0000256" key="3">
    <source>
        <dbReference type="ARBA" id="ARBA00012720"/>
    </source>
</evidence>
<evidence type="ECO:0000256" key="10">
    <source>
        <dbReference type="ARBA" id="ARBA00023204"/>
    </source>
</evidence>
<dbReference type="InterPro" id="IPR035937">
    <property type="entry name" value="FPG_N"/>
</dbReference>
<keyword evidence="10" id="KW-0234">DNA repair</keyword>
<feature type="domain" description="Formamidopyrimidine-DNA glycosylase catalytic" evidence="18">
    <location>
        <begin position="1"/>
        <end position="118"/>
    </location>
</feature>
<evidence type="ECO:0000256" key="5">
    <source>
        <dbReference type="ARBA" id="ARBA00022763"/>
    </source>
</evidence>
<evidence type="ECO:0000313" key="19">
    <source>
        <dbReference type="EMBL" id="NKI42546.1"/>
    </source>
</evidence>
<feature type="region of interest" description="Disordered" evidence="16">
    <location>
        <begin position="273"/>
        <end position="314"/>
    </location>
</feature>
<dbReference type="Pfam" id="PF06831">
    <property type="entry name" value="H2TH"/>
    <property type="match status" value="1"/>
</dbReference>
<organism evidence="19 20">
    <name type="scientific">Streptomyces physcomitrii</name>
    <dbReference type="NCBI Taxonomy" id="2724184"/>
    <lineage>
        <taxon>Bacteria</taxon>
        <taxon>Bacillati</taxon>
        <taxon>Actinomycetota</taxon>
        <taxon>Actinomycetes</taxon>
        <taxon>Kitasatosporales</taxon>
        <taxon>Streptomycetaceae</taxon>
        <taxon>Streptomyces</taxon>
    </lineage>
</organism>
<proteinExistence type="inferred from homology"/>
<evidence type="ECO:0000256" key="7">
    <source>
        <dbReference type="ARBA" id="ARBA00022801"/>
    </source>
</evidence>
<evidence type="ECO:0000256" key="6">
    <source>
        <dbReference type="ARBA" id="ARBA00022771"/>
    </source>
</evidence>
<dbReference type="InterPro" id="IPR015887">
    <property type="entry name" value="DNA_glyclase_Znf_dom_DNA_BS"/>
</dbReference>
<keyword evidence="9" id="KW-0238">DNA-binding</keyword>
<dbReference type="InterPro" id="IPR015886">
    <property type="entry name" value="H2TH_FPG"/>
</dbReference>
<evidence type="ECO:0000256" key="11">
    <source>
        <dbReference type="ARBA" id="ARBA00023239"/>
    </source>
</evidence>
<dbReference type="PANTHER" id="PTHR42697:SF3">
    <property type="entry name" value="ENDONUCLEASE 8 1"/>
    <property type="match status" value="1"/>
</dbReference>
<dbReference type="PANTHER" id="PTHR42697">
    <property type="entry name" value="ENDONUCLEASE 8"/>
    <property type="match status" value="1"/>
</dbReference>
<dbReference type="SMART" id="SM01232">
    <property type="entry name" value="H2TH"/>
    <property type="match status" value="1"/>
</dbReference>
<evidence type="ECO:0000256" key="9">
    <source>
        <dbReference type="ARBA" id="ARBA00023125"/>
    </source>
</evidence>
<evidence type="ECO:0000256" key="4">
    <source>
        <dbReference type="ARBA" id="ARBA00022723"/>
    </source>
</evidence>